<reference evidence="3" key="1">
    <citation type="submission" date="2024-07" db="EMBL/GenBank/DDBJ databases">
        <title>Two chromosome-level genome assemblies of Korean endemic species Abeliophyllum distichum and Forsythia ovata (Oleaceae).</title>
        <authorList>
            <person name="Jang H."/>
        </authorList>
    </citation>
    <scope>NUCLEOTIDE SEQUENCE [LARGE SCALE GENOMIC DNA]</scope>
</reference>
<protein>
    <submittedName>
        <fullName evidence="2">Uncharacterized protein</fullName>
    </submittedName>
</protein>
<accession>A0ABD1W9Y0</accession>
<organism evidence="2 3">
    <name type="scientific">Forsythia ovata</name>
    <dbReference type="NCBI Taxonomy" id="205694"/>
    <lineage>
        <taxon>Eukaryota</taxon>
        <taxon>Viridiplantae</taxon>
        <taxon>Streptophyta</taxon>
        <taxon>Embryophyta</taxon>
        <taxon>Tracheophyta</taxon>
        <taxon>Spermatophyta</taxon>
        <taxon>Magnoliopsida</taxon>
        <taxon>eudicotyledons</taxon>
        <taxon>Gunneridae</taxon>
        <taxon>Pentapetalae</taxon>
        <taxon>asterids</taxon>
        <taxon>lamiids</taxon>
        <taxon>Lamiales</taxon>
        <taxon>Oleaceae</taxon>
        <taxon>Forsythieae</taxon>
        <taxon>Forsythia</taxon>
    </lineage>
</organism>
<sequence>MSTSENNIATDLRRKQEFGDKRWPQCKLRHIRTNQMVAYLIKNVPNVAKENATMRNIMNNLHNQHASSRRKHIRSQMIPLHYDLEHGNQGAEDGSSLSHHRSYHSCSNYFRRTNNPPRGEDPHLYVRTEAF</sequence>
<evidence type="ECO:0000313" key="2">
    <source>
        <dbReference type="EMBL" id="KAL2545210.1"/>
    </source>
</evidence>
<evidence type="ECO:0000256" key="1">
    <source>
        <dbReference type="SAM" id="MobiDB-lite"/>
    </source>
</evidence>
<comment type="caution">
    <text evidence="2">The sequence shown here is derived from an EMBL/GenBank/DDBJ whole genome shotgun (WGS) entry which is preliminary data.</text>
</comment>
<dbReference type="AlphaFoldDB" id="A0ABD1W9Y0"/>
<name>A0ABD1W9Y0_9LAMI</name>
<dbReference type="Proteomes" id="UP001604277">
    <property type="component" value="Unassembled WGS sequence"/>
</dbReference>
<feature type="compositionally biased region" description="Basic and acidic residues" evidence="1">
    <location>
        <begin position="118"/>
        <end position="131"/>
    </location>
</feature>
<dbReference type="EMBL" id="JBFOLJ010000004">
    <property type="protein sequence ID" value="KAL2545210.1"/>
    <property type="molecule type" value="Genomic_DNA"/>
</dbReference>
<gene>
    <name evidence="2" type="ORF">Fot_14443</name>
</gene>
<proteinExistence type="predicted"/>
<keyword evidence="3" id="KW-1185">Reference proteome</keyword>
<feature type="region of interest" description="Disordered" evidence="1">
    <location>
        <begin position="109"/>
        <end position="131"/>
    </location>
</feature>
<evidence type="ECO:0000313" key="3">
    <source>
        <dbReference type="Proteomes" id="UP001604277"/>
    </source>
</evidence>